<feature type="transmembrane region" description="Helical" evidence="1">
    <location>
        <begin position="155"/>
        <end position="176"/>
    </location>
</feature>
<dbReference type="Proteomes" id="UP001107558">
    <property type="component" value="Chromosome 4"/>
</dbReference>
<proteinExistence type="predicted"/>
<evidence type="ECO:0000256" key="1">
    <source>
        <dbReference type="SAM" id="Phobius"/>
    </source>
</evidence>
<feature type="transmembrane region" description="Helical" evidence="1">
    <location>
        <begin position="115"/>
        <end position="134"/>
    </location>
</feature>
<evidence type="ECO:0000313" key="3">
    <source>
        <dbReference type="Proteomes" id="UP001107558"/>
    </source>
</evidence>
<sequence length="239" mass="27725">MAFPNFFKADNFLGIYKLESGGIIIGAVGIFWALQQLITEIILLFALFCLRDFCPQRHFISDEIYLENFPNETQHEIKNFTNYAQHGLQNITHKVQEGINDVTGNEVSCTFVSKIPIIAVLVLAILVNILSIIAHNRLIKGIEELNPARFQLARVFYQLFIVIRVIFLAIVAIWTFFWLKMFLATILFLFLFYIDFYIYSVIDKLSVKYEKSIPLSVEAQNIQLKRKIPRSDLPERVQI</sequence>
<evidence type="ECO:0000313" key="2">
    <source>
        <dbReference type="EMBL" id="KAG5668253.1"/>
    </source>
</evidence>
<feature type="transmembrane region" description="Helical" evidence="1">
    <location>
        <begin position="182"/>
        <end position="202"/>
    </location>
</feature>
<reference evidence="2" key="1">
    <citation type="submission" date="2021-03" db="EMBL/GenBank/DDBJ databases">
        <title>Chromosome level genome of the anhydrobiotic midge Polypedilum vanderplanki.</title>
        <authorList>
            <person name="Yoshida Y."/>
            <person name="Kikawada T."/>
            <person name="Gusev O."/>
        </authorList>
    </citation>
    <scope>NUCLEOTIDE SEQUENCE</scope>
    <source>
        <strain evidence="2">NIAS01</strain>
        <tissue evidence="2">Whole body or cell culture</tissue>
    </source>
</reference>
<name>A0A9J6BER6_POLVA</name>
<feature type="transmembrane region" description="Helical" evidence="1">
    <location>
        <begin position="21"/>
        <end position="48"/>
    </location>
</feature>
<dbReference type="AlphaFoldDB" id="A0A9J6BER6"/>
<organism evidence="2 3">
    <name type="scientific">Polypedilum vanderplanki</name>
    <name type="common">Sleeping chironomid midge</name>
    <dbReference type="NCBI Taxonomy" id="319348"/>
    <lineage>
        <taxon>Eukaryota</taxon>
        <taxon>Metazoa</taxon>
        <taxon>Ecdysozoa</taxon>
        <taxon>Arthropoda</taxon>
        <taxon>Hexapoda</taxon>
        <taxon>Insecta</taxon>
        <taxon>Pterygota</taxon>
        <taxon>Neoptera</taxon>
        <taxon>Endopterygota</taxon>
        <taxon>Diptera</taxon>
        <taxon>Nematocera</taxon>
        <taxon>Chironomoidea</taxon>
        <taxon>Chironomidae</taxon>
        <taxon>Chironominae</taxon>
        <taxon>Polypedilum</taxon>
        <taxon>Polypedilum</taxon>
    </lineage>
</organism>
<gene>
    <name evidence="2" type="ORF">PVAND_016200</name>
</gene>
<keyword evidence="1" id="KW-0812">Transmembrane</keyword>
<comment type="caution">
    <text evidence="2">The sequence shown here is derived from an EMBL/GenBank/DDBJ whole genome shotgun (WGS) entry which is preliminary data.</text>
</comment>
<keyword evidence="1" id="KW-0472">Membrane</keyword>
<accession>A0A9J6BER6</accession>
<keyword evidence="1" id="KW-1133">Transmembrane helix</keyword>
<keyword evidence="3" id="KW-1185">Reference proteome</keyword>
<protein>
    <submittedName>
        <fullName evidence="2">Uncharacterized protein</fullName>
    </submittedName>
</protein>
<dbReference type="EMBL" id="JADBJN010000004">
    <property type="protein sequence ID" value="KAG5668253.1"/>
    <property type="molecule type" value="Genomic_DNA"/>
</dbReference>